<dbReference type="OrthoDB" id="21449at2759"/>
<feature type="region of interest" description="Disordered" evidence="8">
    <location>
        <begin position="137"/>
        <end position="169"/>
    </location>
</feature>
<keyword evidence="5" id="KW-0804">Transcription</keyword>
<name>A0A7J7DDM2_TRIWF</name>
<comment type="subcellular location">
    <subcellularLocation>
        <location evidence="1">Nucleus</location>
    </subcellularLocation>
</comment>
<dbReference type="PANTHER" id="PTHR46136">
    <property type="entry name" value="TRANSCRIPTION FACTOR GTE8"/>
    <property type="match status" value="1"/>
</dbReference>
<dbReference type="InParanoid" id="A0A7J7DDM2"/>
<feature type="domain" description="Bromo" evidence="9">
    <location>
        <begin position="189"/>
        <end position="261"/>
    </location>
</feature>
<dbReference type="PRINTS" id="PR00503">
    <property type="entry name" value="BROMODOMAIN"/>
</dbReference>
<feature type="compositionally biased region" description="Basic and acidic residues" evidence="8">
    <location>
        <begin position="505"/>
        <end position="519"/>
    </location>
</feature>
<dbReference type="Gene3D" id="1.20.1270.220">
    <property type="match status" value="1"/>
</dbReference>
<gene>
    <name evidence="11" type="ORF">HS088_TW07G00028</name>
</gene>
<keyword evidence="2" id="KW-0805">Transcription regulation</keyword>
<sequence length="742" mass="82403">MTMKNKKFSGGYYRNTFEMAGESEGSGSSGRIDMEIAASDDSSVPTRKCINLNNDKQETLGAPFQVIYLSNLSSSKRKKLKSRLRSELEQIRILQKRFGFQRINGATVSSSSDILSCSNGQNGPQAENFWKSSVVTSTNGRQVNNKPAKGQNSNRNATGRFESTKLAPSSSTTNSILMKQCETLLKRLMAHQYGFIFNTPVDAVKLKIPDYHTIITNPMDLGTIKNKITSGQYSTPLEFLSDVRLTFSNAMTYNPAGNDVHVMAVSLSNYFEVRWKTIEKKLPASEQVAVKLSAPEDLETAKSTPSSKKRKISSIHHEIIPEPVKKVMTEEEKNSLGRELESLLGEMPIHIVDFLRERSSNGKESGEDEIEIDMDDLSDDTLLSLRKLLDDHFHEKQQNQARAVPCEIELLNESGLSNSSMQHCKGNDPEDEEVDIGGNEPPVSSYPTVEIEKDACCRRNKCVSSGSSSGADSGSSSESEYENARDLSQVDQPEVPGGLGYGAELDEKTNGGDNIDRDQSLSGLDQLEQSSQQKPSSVDSDCRQDGDSVPIERQISPERLYRAALLKNRFADTILKAREKTLAQGDKGDPEKLRREREKIELQRRKEKARLQAEAKAAEDARRRAEAEAVAEAKRQRELKREAARQALRQMEKTVEINENCNSIEDLELLRAAPADHLPSSVDETSPEHSHDGLGAFKFGGSNPLEQLGLFMKADEEEEEEEEGEPPHVPNPVNDVEEGEID</sequence>
<organism evidence="11 12">
    <name type="scientific">Tripterygium wilfordii</name>
    <name type="common">Thunder God vine</name>
    <dbReference type="NCBI Taxonomy" id="458696"/>
    <lineage>
        <taxon>Eukaryota</taxon>
        <taxon>Viridiplantae</taxon>
        <taxon>Streptophyta</taxon>
        <taxon>Embryophyta</taxon>
        <taxon>Tracheophyta</taxon>
        <taxon>Spermatophyta</taxon>
        <taxon>Magnoliopsida</taxon>
        <taxon>eudicotyledons</taxon>
        <taxon>Gunneridae</taxon>
        <taxon>Pentapetalae</taxon>
        <taxon>rosids</taxon>
        <taxon>fabids</taxon>
        <taxon>Celastrales</taxon>
        <taxon>Celastraceae</taxon>
        <taxon>Tripterygium</taxon>
    </lineage>
</organism>
<feature type="region of interest" description="Disordered" evidence="8">
    <location>
        <begin position="579"/>
        <end position="608"/>
    </location>
</feature>
<evidence type="ECO:0000256" key="5">
    <source>
        <dbReference type="ARBA" id="ARBA00023163"/>
    </source>
</evidence>
<dbReference type="InterPro" id="IPR036427">
    <property type="entry name" value="Bromodomain-like_sf"/>
</dbReference>
<evidence type="ECO:0000259" key="10">
    <source>
        <dbReference type="PROSITE" id="PS51525"/>
    </source>
</evidence>
<keyword evidence="12" id="KW-1185">Reference proteome</keyword>
<dbReference type="Pfam" id="PF17035">
    <property type="entry name" value="BET"/>
    <property type="match status" value="1"/>
</dbReference>
<feature type="compositionally biased region" description="Polar residues" evidence="8">
    <location>
        <begin position="520"/>
        <end position="539"/>
    </location>
</feature>
<feature type="region of interest" description="Disordered" evidence="8">
    <location>
        <begin position="675"/>
        <end position="742"/>
    </location>
</feature>
<evidence type="ECO:0000259" key="9">
    <source>
        <dbReference type="PROSITE" id="PS50014"/>
    </source>
</evidence>
<dbReference type="EMBL" id="JAAARO010000007">
    <property type="protein sequence ID" value="KAF5744457.1"/>
    <property type="molecule type" value="Genomic_DNA"/>
</dbReference>
<comment type="caution">
    <text evidence="11">The sequence shown here is derived from an EMBL/GenBank/DDBJ whole genome shotgun (WGS) entry which is preliminary data.</text>
</comment>
<evidence type="ECO:0000256" key="6">
    <source>
        <dbReference type="ARBA" id="ARBA00023242"/>
    </source>
</evidence>
<feature type="compositionally biased region" description="Polar residues" evidence="8">
    <location>
        <begin position="137"/>
        <end position="157"/>
    </location>
</feature>
<evidence type="ECO:0000256" key="3">
    <source>
        <dbReference type="ARBA" id="ARBA00023054"/>
    </source>
</evidence>
<dbReference type="PANTHER" id="PTHR46136:SF1">
    <property type="entry name" value="TRANSCRIPTION FACTOR GTE11-RELATED"/>
    <property type="match status" value="1"/>
</dbReference>
<dbReference type="CDD" id="cd05506">
    <property type="entry name" value="Bromo_plant1"/>
    <property type="match status" value="1"/>
</dbReference>
<reference evidence="11 12" key="1">
    <citation type="journal article" date="2020" name="Nat. Commun.">
        <title>Genome of Tripterygium wilfordii and identification of cytochrome P450 involved in triptolide biosynthesis.</title>
        <authorList>
            <person name="Tu L."/>
            <person name="Su P."/>
            <person name="Zhang Z."/>
            <person name="Gao L."/>
            <person name="Wang J."/>
            <person name="Hu T."/>
            <person name="Zhou J."/>
            <person name="Zhang Y."/>
            <person name="Zhao Y."/>
            <person name="Liu Y."/>
            <person name="Song Y."/>
            <person name="Tong Y."/>
            <person name="Lu Y."/>
            <person name="Yang J."/>
            <person name="Xu C."/>
            <person name="Jia M."/>
            <person name="Peters R.J."/>
            <person name="Huang L."/>
            <person name="Gao W."/>
        </authorList>
    </citation>
    <scope>NUCLEOTIDE SEQUENCE [LARGE SCALE GENOMIC DNA]</scope>
    <source>
        <strain evidence="12">cv. XIE 37</strain>
        <tissue evidence="11">Leaf</tissue>
    </source>
</reference>
<dbReference type="SUPFAM" id="SSF47370">
    <property type="entry name" value="Bromodomain"/>
    <property type="match status" value="1"/>
</dbReference>
<dbReference type="Proteomes" id="UP000593562">
    <property type="component" value="Unassembled WGS sequence"/>
</dbReference>
<feature type="region of interest" description="Disordered" evidence="8">
    <location>
        <begin position="417"/>
        <end position="449"/>
    </location>
</feature>
<evidence type="ECO:0000256" key="1">
    <source>
        <dbReference type="ARBA" id="ARBA00004123"/>
    </source>
</evidence>
<dbReference type="SMART" id="SM00297">
    <property type="entry name" value="BROMO"/>
    <property type="match status" value="1"/>
</dbReference>
<dbReference type="InterPro" id="IPR052442">
    <property type="entry name" value="Env_Response_Regulator"/>
</dbReference>
<evidence type="ECO:0000256" key="7">
    <source>
        <dbReference type="PROSITE-ProRule" id="PRU00035"/>
    </source>
</evidence>
<dbReference type="PROSITE" id="PS50014">
    <property type="entry name" value="BROMODOMAIN_2"/>
    <property type="match status" value="1"/>
</dbReference>
<dbReference type="PROSITE" id="PS51525">
    <property type="entry name" value="NET"/>
    <property type="match status" value="1"/>
</dbReference>
<dbReference type="InterPro" id="IPR001487">
    <property type="entry name" value="Bromodomain"/>
</dbReference>
<evidence type="ECO:0000256" key="4">
    <source>
        <dbReference type="ARBA" id="ARBA00023117"/>
    </source>
</evidence>
<dbReference type="FunCoup" id="A0A7J7DDM2">
    <property type="interactions" value="1853"/>
</dbReference>
<feature type="compositionally biased region" description="Low complexity" evidence="8">
    <location>
        <begin position="464"/>
        <end position="478"/>
    </location>
</feature>
<evidence type="ECO:0000313" key="12">
    <source>
        <dbReference type="Proteomes" id="UP000593562"/>
    </source>
</evidence>
<keyword evidence="3" id="KW-0175">Coiled coil</keyword>
<dbReference type="GO" id="GO:0005634">
    <property type="term" value="C:nucleus"/>
    <property type="evidence" value="ECO:0007669"/>
    <property type="project" value="UniProtKB-SubCell"/>
</dbReference>
<dbReference type="InterPro" id="IPR027353">
    <property type="entry name" value="NET_dom"/>
</dbReference>
<accession>A0A7J7DDM2</accession>
<dbReference type="Pfam" id="PF00439">
    <property type="entry name" value="Bromodomain"/>
    <property type="match status" value="1"/>
</dbReference>
<keyword evidence="6" id="KW-0539">Nucleus</keyword>
<dbReference type="InterPro" id="IPR037377">
    <property type="entry name" value="GTE_bromo"/>
</dbReference>
<feature type="region of interest" description="Disordered" evidence="8">
    <location>
        <begin position="462"/>
        <end position="554"/>
    </location>
</feature>
<evidence type="ECO:0000313" key="11">
    <source>
        <dbReference type="EMBL" id="KAF5744457.1"/>
    </source>
</evidence>
<feature type="domain" description="NET" evidence="10">
    <location>
        <begin position="318"/>
        <end position="400"/>
    </location>
</feature>
<dbReference type="AlphaFoldDB" id="A0A7J7DDM2"/>
<protein>
    <submittedName>
        <fullName evidence="11">Transcription factor GTE8-like</fullName>
    </submittedName>
</protein>
<feature type="compositionally biased region" description="Acidic residues" evidence="8">
    <location>
        <begin position="715"/>
        <end position="724"/>
    </location>
</feature>
<evidence type="ECO:0000256" key="8">
    <source>
        <dbReference type="SAM" id="MobiDB-lite"/>
    </source>
</evidence>
<dbReference type="InterPro" id="IPR038336">
    <property type="entry name" value="NET_sf"/>
</dbReference>
<keyword evidence="4 7" id="KW-0103">Bromodomain</keyword>
<dbReference type="Gene3D" id="1.20.920.10">
    <property type="entry name" value="Bromodomain-like"/>
    <property type="match status" value="1"/>
</dbReference>
<evidence type="ECO:0000256" key="2">
    <source>
        <dbReference type="ARBA" id="ARBA00023015"/>
    </source>
</evidence>
<proteinExistence type="predicted"/>